<dbReference type="RefSeq" id="WP_212700128.1">
    <property type="nucleotide sequence ID" value="NZ_JADMKU010000004.1"/>
</dbReference>
<dbReference type="NCBIfam" id="TIGR01131">
    <property type="entry name" value="ATP_synt_6_or_A"/>
    <property type="match status" value="1"/>
</dbReference>
<evidence type="ECO:0000256" key="9">
    <source>
        <dbReference type="ARBA" id="ARBA00023136"/>
    </source>
</evidence>
<keyword evidence="9 11" id="KW-0472">Membrane</keyword>
<evidence type="ECO:0000256" key="13">
    <source>
        <dbReference type="SAM" id="MobiDB-lite"/>
    </source>
</evidence>
<keyword evidence="4 11" id="KW-0138">CF(0)</keyword>
<reference evidence="14 15" key="1">
    <citation type="journal article" date="2021" name="Arch. Microbiol.">
        <title>Thalassobius aquimarinus sp. nov., isolated from the Sea of Japan seashore.</title>
        <authorList>
            <person name="Kurilenko V.V."/>
            <person name="Romanenko L.A."/>
            <person name="Chernysheva N.Y."/>
            <person name="Velansky P.V."/>
            <person name="Tekutyeva L.A."/>
            <person name="Isaeva M.P."/>
            <person name="Mikhailov V.V."/>
        </authorList>
    </citation>
    <scope>NUCLEOTIDE SEQUENCE [LARGE SCALE GENOMIC DNA]</scope>
    <source>
        <strain evidence="14 15">KMM 8518</strain>
    </source>
</reference>
<comment type="subcellular location">
    <subcellularLocation>
        <location evidence="11 12">Cell membrane</location>
        <topology evidence="11 12">Multi-pass membrane protein</topology>
    </subcellularLocation>
    <subcellularLocation>
        <location evidence="1">Membrane</location>
        <topology evidence="1">Multi-pass membrane protein</topology>
    </subcellularLocation>
</comment>
<protein>
    <recommendedName>
        <fullName evidence="11 12">ATP synthase subunit a</fullName>
    </recommendedName>
    <alternativeName>
        <fullName evidence="11">ATP synthase F0 sector subunit a</fullName>
    </alternativeName>
    <alternativeName>
        <fullName evidence="11">F-ATPase subunit 6</fullName>
    </alternativeName>
</protein>
<keyword evidence="6 11" id="KW-0375">Hydrogen ion transport</keyword>
<evidence type="ECO:0000256" key="7">
    <source>
        <dbReference type="ARBA" id="ARBA00022989"/>
    </source>
</evidence>
<evidence type="ECO:0000256" key="3">
    <source>
        <dbReference type="ARBA" id="ARBA00022448"/>
    </source>
</evidence>
<dbReference type="InterPro" id="IPR035908">
    <property type="entry name" value="F0_ATP_A_sf"/>
</dbReference>
<feature type="transmembrane region" description="Helical" evidence="11">
    <location>
        <begin position="198"/>
        <end position="220"/>
    </location>
</feature>
<dbReference type="Proteomes" id="UP001195941">
    <property type="component" value="Unassembled WGS sequence"/>
</dbReference>
<evidence type="ECO:0000256" key="11">
    <source>
        <dbReference type="HAMAP-Rule" id="MF_01393"/>
    </source>
</evidence>
<dbReference type="Gene3D" id="1.20.120.220">
    <property type="entry name" value="ATP synthase, F0 complex, subunit A"/>
    <property type="match status" value="1"/>
</dbReference>
<comment type="similarity">
    <text evidence="2 11 12">Belongs to the ATPase A chain family.</text>
</comment>
<keyword evidence="15" id="KW-1185">Reference proteome</keyword>
<evidence type="ECO:0000313" key="15">
    <source>
        <dbReference type="Proteomes" id="UP001195941"/>
    </source>
</evidence>
<feature type="region of interest" description="Disordered" evidence="13">
    <location>
        <begin position="227"/>
        <end position="250"/>
    </location>
</feature>
<feature type="compositionally biased region" description="Basic and acidic residues" evidence="13">
    <location>
        <begin position="234"/>
        <end position="250"/>
    </location>
</feature>
<dbReference type="PRINTS" id="PR00123">
    <property type="entry name" value="ATPASEA"/>
</dbReference>
<sequence>MQISPDSQILFLLPAGPLGDLPVSATIVNSWIVMAVLVIAGRLATWRIGPATPTSRWRLAVELFIEMIRNQIRAIGGDDPGRYLPFIGTLFLFTLVSNLLGVIPGFMSPTGSLSTTVALALCVLVAVPLYGIADNGVLGYLRRYITPTPLMAPFNVIGEISRTIALAVRLYGNVMSGTVVVAILLSVVPFFFPVVLQLLGLLTGVIQAYIFAVLAMVYIVSASGQEPGAAENRPAADGDGPHDTPTERKR</sequence>
<evidence type="ECO:0000256" key="6">
    <source>
        <dbReference type="ARBA" id="ARBA00022781"/>
    </source>
</evidence>
<name>A0ABS5HPU8_9RHOB</name>
<dbReference type="CDD" id="cd00310">
    <property type="entry name" value="ATP-synt_Fo_a_6"/>
    <property type="match status" value="1"/>
</dbReference>
<dbReference type="NCBIfam" id="NF004481">
    <property type="entry name" value="PRK05815.2-3"/>
    <property type="match status" value="1"/>
</dbReference>
<dbReference type="EMBL" id="JADMKU010000004">
    <property type="protein sequence ID" value="MBR9650608.1"/>
    <property type="molecule type" value="Genomic_DNA"/>
</dbReference>
<evidence type="ECO:0000256" key="10">
    <source>
        <dbReference type="ARBA" id="ARBA00023310"/>
    </source>
</evidence>
<evidence type="ECO:0000256" key="2">
    <source>
        <dbReference type="ARBA" id="ARBA00006810"/>
    </source>
</evidence>
<keyword evidence="10 11" id="KW-0066">ATP synthesis</keyword>
<evidence type="ECO:0000256" key="4">
    <source>
        <dbReference type="ARBA" id="ARBA00022547"/>
    </source>
</evidence>
<gene>
    <name evidence="11" type="primary">atpB</name>
    <name evidence="14" type="ORF">IT775_05670</name>
</gene>
<evidence type="ECO:0000256" key="1">
    <source>
        <dbReference type="ARBA" id="ARBA00004141"/>
    </source>
</evidence>
<evidence type="ECO:0000256" key="8">
    <source>
        <dbReference type="ARBA" id="ARBA00023065"/>
    </source>
</evidence>
<keyword evidence="8 11" id="KW-0406">Ion transport</keyword>
<keyword evidence="3 11" id="KW-0813">Transport</keyword>
<keyword evidence="11" id="KW-1003">Cell membrane</keyword>
<dbReference type="HAMAP" id="MF_01393">
    <property type="entry name" value="ATP_synth_a_bact"/>
    <property type="match status" value="1"/>
</dbReference>
<feature type="transmembrane region" description="Helical" evidence="11">
    <location>
        <begin position="113"/>
        <end position="133"/>
    </location>
</feature>
<dbReference type="SUPFAM" id="SSF81336">
    <property type="entry name" value="F1F0 ATP synthase subunit A"/>
    <property type="match status" value="1"/>
</dbReference>
<proteinExistence type="inferred from homology"/>
<comment type="function">
    <text evidence="11 12">Key component of the proton channel; it plays a direct role in the translocation of protons across the membrane.</text>
</comment>
<comment type="caution">
    <text evidence="14">The sequence shown here is derived from an EMBL/GenBank/DDBJ whole genome shotgun (WGS) entry which is preliminary data.</text>
</comment>
<evidence type="ECO:0000256" key="12">
    <source>
        <dbReference type="RuleBase" id="RU000483"/>
    </source>
</evidence>
<dbReference type="InterPro" id="IPR045082">
    <property type="entry name" value="ATP_syn_F0_a_bact/chloroplast"/>
</dbReference>
<feature type="transmembrane region" description="Helical" evidence="11">
    <location>
        <begin position="170"/>
        <end position="192"/>
    </location>
</feature>
<feature type="transmembrane region" description="Helical" evidence="11">
    <location>
        <begin position="21"/>
        <end position="40"/>
    </location>
</feature>
<keyword evidence="7 11" id="KW-1133">Transmembrane helix</keyword>
<feature type="transmembrane region" description="Helical" evidence="11">
    <location>
        <begin position="83"/>
        <end position="107"/>
    </location>
</feature>
<evidence type="ECO:0000313" key="14">
    <source>
        <dbReference type="EMBL" id="MBR9650608.1"/>
    </source>
</evidence>
<dbReference type="PANTHER" id="PTHR42823">
    <property type="entry name" value="ATP SYNTHASE SUBUNIT A, CHLOROPLASTIC"/>
    <property type="match status" value="1"/>
</dbReference>
<dbReference type="Pfam" id="PF00119">
    <property type="entry name" value="ATP-synt_A"/>
    <property type="match status" value="1"/>
</dbReference>
<dbReference type="PANTHER" id="PTHR42823:SF3">
    <property type="entry name" value="ATP SYNTHASE SUBUNIT A, CHLOROPLASTIC"/>
    <property type="match status" value="1"/>
</dbReference>
<keyword evidence="5 11" id="KW-0812">Transmembrane</keyword>
<evidence type="ECO:0000256" key="5">
    <source>
        <dbReference type="ARBA" id="ARBA00022692"/>
    </source>
</evidence>
<dbReference type="InterPro" id="IPR023011">
    <property type="entry name" value="ATP_synth_F0_asu_AS"/>
</dbReference>
<accession>A0ABS5HPU8</accession>
<organism evidence="14 15">
    <name type="scientific">Thalassovita aquimarina</name>
    <dbReference type="NCBI Taxonomy" id="2785917"/>
    <lineage>
        <taxon>Bacteria</taxon>
        <taxon>Pseudomonadati</taxon>
        <taxon>Pseudomonadota</taxon>
        <taxon>Alphaproteobacteria</taxon>
        <taxon>Rhodobacterales</taxon>
        <taxon>Roseobacteraceae</taxon>
        <taxon>Thalassovita</taxon>
    </lineage>
</organism>
<dbReference type="InterPro" id="IPR000568">
    <property type="entry name" value="ATP_synth_F0_asu"/>
</dbReference>
<dbReference type="PROSITE" id="PS00449">
    <property type="entry name" value="ATPASE_A"/>
    <property type="match status" value="1"/>
</dbReference>